<reference evidence="2 3" key="1">
    <citation type="journal article" date="2016" name="Nat. Commun.">
        <title>Thousands of microbial genomes shed light on interconnected biogeochemical processes in an aquifer system.</title>
        <authorList>
            <person name="Anantharaman K."/>
            <person name="Brown C.T."/>
            <person name="Hug L.A."/>
            <person name="Sharon I."/>
            <person name="Castelle C.J."/>
            <person name="Probst A.J."/>
            <person name="Thomas B.C."/>
            <person name="Singh A."/>
            <person name="Wilkins M.J."/>
            <person name="Karaoz U."/>
            <person name="Brodie E.L."/>
            <person name="Williams K.H."/>
            <person name="Hubbard S.S."/>
            <person name="Banfield J.F."/>
        </authorList>
    </citation>
    <scope>NUCLEOTIDE SEQUENCE [LARGE SCALE GENOMIC DNA]</scope>
</reference>
<evidence type="ECO:0000313" key="3">
    <source>
        <dbReference type="Proteomes" id="UP000178114"/>
    </source>
</evidence>
<sequence>MESQETIKNLADLKRTILTKEINQHTESLKEKFDDIPNGQFPSKLPNIDSISVISAGEGMEKEIQVILFYKNKLNKDAHCTVSIDRNGVFSGDYPDVKIDNDTLKNEILGLINKISAGFWKKTNIEILSEKDEGPEKGPADGDGPESKPSLPDPDRFPFMENQPRSLFGFVNVLDGFNGYRGTVFPKAIVLENERKGNAAFIVDLTEPIEVDEKVFEKPPSSRFTRAESEVILNKYWKPIAEKAKTKKELVALGAERVIHSQNTWKEKLQAAIDKRV</sequence>
<dbReference type="EMBL" id="MFID01000035">
    <property type="protein sequence ID" value="OGF80545.1"/>
    <property type="molecule type" value="Genomic_DNA"/>
</dbReference>
<protein>
    <submittedName>
        <fullName evidence="2">Uncharacterized protein</fullName>
    </submittedName>
</protein>
<evidence type="ECO:0000313" key="2">
    <source>
        <dbReference type="EMBL" id="OGF80545.1"/>
    </source>
</evidence>
<evidence type="ECO:0000256" key="1">
    <source>
        <dbReference type="SAM" id="MobiDB-lite"/>
    </source>
</evidence>
<feature type="region of interest" description="Disordered" evidence="1">
    <location>
        <begin position="130"/>
        <end position="157"/>
    </location>
</feature>
<dbReference type="AlphaFoldDB" id="A0A1F5WY08"/>
<feature type="compositionally biased region" description="Basic and acidic residues" evidence="1">
    <location>
        <begin position="130"/>
        <end position="140"/>
    </location>
</feature>
<comment type="caution">
    <text evidence="2">The sequence shown here is derived from an EMBL/GenBank/DDBJ whole genome shotgun (WGS) entry which is preliminary data.</text>
</comment>
<organism evidence="2 3">
    <name type="scientific">Candidatus Giovannonibacteria bacterium RIFCSPLOWO2_01_FULL_45_34</name>
    <dbReference type="NCBI Taxonomy" id="1798351"/>
    <lineage>
        <taxon>Bacteria</taxon>
        <taxon>Candidatus Giovannoniibacteriota</taxon>
    </lineage>
</organism>
<dbReference type="Proteomes" id="UP000178114">
    <property type="component" value="Unassembled WGS sequence"/>
</dbReference>
<name>A0A1F5WY08_9BACT</name>
<proteinExistence type="predicted"/>
<accession>A0A1F5WY08</accession>
<gene>
    <name evidence="2" type="ORF">A2930_02850</name>
</gene>